<dbReference type="PROSITE" id="PS51257">
    <property type="entry name" value="PROKAR_LIPOPROTEIN"/>
    <property type="match status" value="1"/>
</dbReference>
<dbReference type="PANTHER" id="PTHR30483:SF6">
    <property type="entry name" value="PERIPLASMIC BINDING PROTEIN OF ABC TRANSPORTER FOR NATURAL AMINO ACIDS"/>
    <property type="match status" value="1"/>
</dbReference>
<dbReference type="PANTHER" id="PTHR30483">
    <property type="entry name" value="LEUCINE-SPECIFIC-BINDING PROTEIN"/>
    <property type="match status" value="1"/>
</dbReference>
<evidence type="ECO:0000256" key="1">
    <source>
        <dbReference type="ARBA" id="ARBA00010062"/>
    </source>
</evidence>
<protein>
    <submittedName>
        <fullName evidence="4">ABC transporter substrate-binding protein</fullName>
    </submittedName>
</protein>
<dbReference type="EMBL" id="BAAAOH010000001">
    <property type="protein sequence ID" value="GAA1983016.1"/>
    <property type="molecule type" value="Genomic_DNA"/>
</dbReference>
<dbReference type="InterPro" id="IPR051010">
    <property type="entry name" value="BCAA_transport"/>
</dbReference>
<evidence type="ECO:0000259" key="3">
    <source>
        <dbReference type="Pfam" id="PF13458"/>
    </source>
</evidence>
<evidence type="ECO:0000313" key="4">
    <source>
        <dbReference type="EMBL" id="GAA1983016.1"/>
    </source>
</evidence>
<evidence type="ECO:0000256" key="2">
    <source>
        <dbReference type="ARBA" id="ARBA00022729"/>
    </source>
</evidence>
<sequence>MSVFTRGTASRSRVRTVLGGIAIVGASALILSGCSGGGGAEPSESAGPVEDLSLKLGTILPQTGSLSFLGPPEEAGVGLGAQEVNDYAETTGLTIDDIVWGDSGDTDNKAYATTIQTLISEGVTAAIGAASSGVTKLFLDDAVAAGIITFSPANTSLDFTTWDDNGLYWRTAPSDTLQGEVLGNLLAEDGHSNVSVIYQNDSYGTGLNDVFQEVFTGTGGTVVSEQSYNTGDTTFDAQISATLAANPDAILLITFDEIYTIGPALLAAGYPADQLYLVDGNLKQFGSDAKWPAAANMEGAKGTTPAGPLEADTEFQAAVSDWWVADGNEALTDFSYANESYDAVVLLALASLAAGSTDPADVSAKLQEVSGGTGDGEKCTSYAECADIILGGGVADYDGKSGPITFDENGDPTEATVGIFQYGADNLNTRIG</sequence>
<dbReference type="InterPro" id="IPR028082">
    <property type="entry name" value="Peripla_BP_I"/>
</dbReference>
<accession>A0ABP5DMV1</accession>
<dbReference type="Pfam" id="PF13458">
    <property type="entry name" value="Peripla_BP_6"/>
    <property type="match status" value="1"/>
</dbReference>
<dbReference type="Proteomes" id="UP001500326">
    <property type="component" value="Unassembled WGS sequence"/>
</dbReference>
<dbReference type="CDD" id="cd06346">
    <property type="entry name" value="PBP1_ABC_ligand_binding-like"/>
    <property type="match status" value="1"/>
</dbReference>
<keyword evidence="5" id="KW-1185">Reference proteome</keyword>
<proteinExistence type="inferred from homology"/>
<dbReference type="RefSeq" id="WP_344060222.1">
    <property type="nucleotide sequence ID" value="NZ_BAAAOH010000001.1"/>
</dbReference>
<name>A0ABP5DMV1_9MICO</name>
<comment type="caution">
    <text evidence="4">The sequence shown here is derived from an EMBL/GenBank/DDBJ whole genome shotgun (WGS) entry which is preliminary data.</text>
</comment>
<dbReference type="InterPro" id="IPR028081">
    <property type="entry name" value="Leu-bd"/>
</dbReference>
<comment type="similarity">
    <text evidence="1">Belongs to the leucine-binding protein family.</text>
</comment>
<organism evidence="4 5">
    <name type="scientific">Microbacterium pumilum</name>
    <dbReference type="NCBI Taxonomy" id="344165"/>
    <lineage>
        <taxon>Bacteria</taxon>
        <taxon>Bacillati</taxon>
        <taxon>Actinomycetota</taxon>
        <taxon>Actinomycetes</taxon>
        <taxon>Micrococcales</taxon>
        <taxon>Microbacteriaceae</taxon>
        <taxon>Microbacterium</taxon>
    </lineage>
</organism>
<keyword evidence="2" id="KW-0732">Signal</keyword>
<gene>
    <name evidence="4" type="ORF">GCM10009777_16020</name>
</gene>
<dbReference type="Gene3D" id="3.40.50.2300">
    <property type="match status" value="3"/>
</dbReference>
<evidence type="ECO:0000313" key="5">
    <source>
        <dbReference type="Proteomes" id="UP001500326"/>
    </source>
</evidence>
<dbReference type="SUPFAM" id="SSF53822">
    <property type="entry name" value="Periplasmic binding protein-like I"/>
    <property type="match status" value="1"/>
</dbReference>
<reference evidence="5" key="1">
    <citation type="journal article" date="2019" name="Int. J. Syst. Evol. Microbiol.">
        <title>The Global Catalogue of Microorganisms (GCM) 10K type strain sequencing project: providing services to taxonomists for standard genome sequencing and annotation.</title>
        <authorList>
            <consortium name="The Broad Institute Genomics Platform"/>
            <consortium name="The Broad Institute Genome Sequencing Center for Infectious Disease"/>
            <person name="Wu L."/>
            <person name="Ma J."/>
        </authorList>
    </citation>
    <scope>NUCLEOTIDE SEQUENCE [LARGE SCALE GENOMIC DNA]</scope>
    <source>
        <strain evidence="5">JCM 14902</strain>
    </source>
</reference>
<feature type="domain" description="Leucine-binding protein" evidence="3">
    <location>
        <begin position="54"/>
        <end position="370"/>
    </location>
</feature>